<dbReference type="EnsemblPlants" id="AET3Gv20424100.18">
    <property type="protein sequence ID" value="AET3Gv20424100.18"/>
    <property type="gene ID" value="AET3Gv20424100"/>
</dbReference>
<proteinExistence type="predicted"/>
<dbReference type="SMART" id="SM00028">
    <property type="entry name" value="TPR"/>
    <property type="match status" value="1"/>
</dbReference>
<organism evidence="1 2">
    <name type="scientific">Aegilops tauschii subsp. strangulata</name>
    <name type="common">Goatgrass</name>
    <dbReference type="NCBI Taxonomy" id="200361"/>
    <lineage>
        <taxon>Eukaryota</taxon>
        <taxon>Viridiplantae</taxon>
        <taxon>Streptophyta</taxon>
        <taxon>Embryophyta</taxon>
        <taxon>Tracheophyta</taxon>
        <taxon>Spermatophyta</taxon>
        <taxon>Magnoliopsida</taxon>
        <taxon>Liliopsida</taxon>
        <taxon>Poales</taxon>
        <taxon>Poaceae</taxon>
        <taxon>BOP clade</taxon>
        <taxon>Pooideae</taxon>
        <taxon>Triticodae</taxon>
        <taxon>Triticeae</taxon>
        <taxon>Triticinae</taxon>
        <taxon>Aegilops</taxon>
    </lineage>
</organism>
<dbReference type="PANTHER" id="PTHR45181:SF14">
    <property type="entry name" value="TETRATRICOPEPTIDE REPEAT (TPR)-LIKE SUPERFAMILY PROTEIN"/>
    <property type="match status" value="1"/>
</dbReference>
<accession>A0A453EQK0</accession>
<sequence>HFSAICFGNRAAAYQAMGQILDAIADCSLAIALDTSYCKVGERSSSSIKLKFNHALYFCLDS</sequence>
<dbReference type="InterPro" id="IPR019734">
    <property type="entry name" value="TPR_rpt"/>
</dbReference>
<evidence type="ECO:0000313" key="2">
    <source>
        <dbReference type="Proteomes" id="UP000015105"/>
    </source>
</evidence>
<dbReference type="AlphaFoldDB" id="A0A453EQK0"/>
<keyword evidence="2" id="KW-1185">Reference proteome</keyword>
<dbReference type="InterPro" id="IPR011990">
    <property type="entry name" value="TPR-like_helical_dom_sf"/>
</dbReference>
<dbReference type="Gene3D" id="1.25.40.10">
    <property type="entry name" value="Tetratricopeptide repeat domain"/>
    <property type="match status" value="1"/>
</dbReference>
<evidence type="ECO:0000313" key="1">
    <source>
        <dbReference type="EnsemblPlants" id="AET3Gv20424100.18"/>
    </source>
</evidence>
<reference evidence="1" key="3">
    <citation type="journal article" date="2017" name="Nature">
        <title>Genome sequence of the progenitor of the wheat D genome Aegilops tauschii.</title>
        <authorList>
            <person name="Luo M.C."/>
            <person name="Gu Y.Q."/>
            <person name="Puiu D."/>
            <person name="Wang H."/>
            <person name="Twardziok S.O."/>
            <person name="Deal K.R."/>
            <person name="Huo N."/>
            <person name="Zhu T."/>
            <person name="Wang L."/>
            <person name="Wang Y."/>
            <person name="McGuire P.E."/>
            <person name="Liu S."/>
            <person name="Long H."/>
            <person name="Ramasamy R.K."/>
            <person name="Rodriguez J.C."/>
            <person name="Van S.L."/>
            <person name="Yuan L."/>
            <person name="Wang Z."/>
            <person name="Xia Z."/>
            <person name="Xiao L."/>
            <person name="Anderson O.D."/>
            <person name="Ouyang S."/>
            <person name="Liang Y."/>
            <person name="Zimin A.V."/>
            <person name="Pertea G."/>
            <person name="Qi P."/>
            <person name="Bennetzen J.L."/>
            <person name="Dai X."/>
            <person name="Dawson M.W."/>
            <person name="Muller H.G."/>
            <person name="Kugler K."/>
            <person name="Rivarola-Duarte L."/>
            <person name="Spannagl M."/>
            <person name="Mayer K.F.X."/>
            <person name="Lu F.H."/>
            <person name="Bevan M.W."/>
            <person name="Leroy P."/>
            <person name="Li P."/>
            <person name="You F.M."/>
            <person name="Sun Q."/>
            <person name="Liu Z."/>
            <person name="Lyons E."/>
            <person name="Wicker T."/>
            <person name="Salzberg S.L."/>
            <person name="Devos K.M."/>
            <person name="Dvorak J."/>
        </authorList>
    </citation>
    <scope>NUCLEOTIDE SEQUENCE [LARGE SCALE GENOMIC DNA]</scope>
    <source>
        <strain evidence="1">cv. AL8/78</strain>
    </source>
</reference>
<reference evidence="2" key="1">
    <citation type="journal article" date="2014" name="Science">
        <title>Ancient hybridizations among the ancestral genomes of bread wheat.</title>
        <authorList>
            <consortium name="International Wheat Genome Sequencing Consortium,"/>
            <person name="Marcussen T."/>
            <person name="Sandve S.R."/>
            <person name="Heier L."/>
            <person name="Spannagl M."/>
            <person name="Pfeifer M."/>
            <person name="Jakobsen K.S."/>
            <person name="Wulff B.B."/>
            <person name="Steuernagel B."/>
            <person name="Mayer K.F."/>
            <person name="Olsen O.A."/>
        </authorList>
    </citation>
    <scope>NUCLEOTIDE SEQUENCE [LARGE SCALE GENOMIC DNA]</scope>
    <source>
        <strain evidence="2">cv. AL8/78</strain>
    </source>
</reference>
<reference evidence="1" key="4">
    <citation type="submission" date="2019-03" db="UniProtKB">
        <authorList>
            <consortium name="EnsemblPlants"/>
        </authorList>
    </citation>
    <scope>IDENTIFICATION</scope>
</reference>
<reference evidence="1" key="5">
    <citation type="journal article" date="2021" name="G3 (Bethesda)">
        <title>Aegilops tauschii genome assembly Aet v5.0 features greater sequence contiguity and improved annotation.</title>
        <authorList>
            <person name="Wang L."/>
            <person name="Zhu T."/>
            <person name="Rodriguez J.C."/>
            <person name="Deal K.R."/>
            <person name="Dubcovsky J."/>
            <person name="McGuire P.E."/>
            <person name="Lux T."/>
            <person name="Spannagl M."/>
            <person name="Mayer K.F.X."/>
            <person name="Baldrich P."/>
            <person name="Meyers B.C."/>
            <person name="Huo N."/>
            <person name="Gu Y.Q."/>
            <person name="Zhou H."/>
            <person name="Devos K.M."/>
            <person name="Bennetzen J.L."/>
            <person name="Unver T."/>
            <person name="Budak H."/>
            <person name="Gulick P.J."/>
            <person name="Galiba G."/>
            <person name="Kalapos B."/>
            <person name="Nelson D.R."/>
            <person name="Li P."/>
            <person name="You F.M."/>
            <person name="Luo M.C."/>
            <person name="Dvorak J."/>
        </authorList>
    </citation>
    <scope>NUCLEOTIDE SEQUENCE [LARGE SCALE GENOMIC DNA]</scope>
    <source>
        <strain evidence="1">cv. AL8/78</strain>
    </source>
</reference>
<protein>
    <submittedName>
        <fullName evidence="1">Uncharacterized protein</fullName>
    </submittedName>
</protein>
<reference evidence="2" key="2">
    <citation type="journal article" date="2017" name="Nat. Plants">
        <title>The Aegilops tauschii genome reveals multiple impacts of transposons.</title>
        <authorList>
            <person name="Zhao G."/>
            <person name="Zou C."/>
            <person name="Li K."/>
            <person name="Wang K."/>
            <person name="Li T."/>
            <person name="Gao L."/>
            <person name="Zhang X."/>
            <person name="Wang H."/>
            <person name="Yang Z."/>
            <person name="Liu X."/>
            <person name="Jiang W."/>
            <person name="Mao L."/>
            <person name="Kong X."/>
            <person name="Jiao Y."/>
            <person name="Jia J."/>
        </authorList>
    </citation>
    <scope>NUCLEOTIDE SEQUENCE [LARGE SCALE GENOMIC DNA]</scope>
    <source>
        <strain evidence="2">cv. AL8/78</strain>
    </source>
</reference>
<dbReference type="SUPFAM" id="SSF48452">
    <property type="entry name" value="TPR-like"/>
    <property type="match status" value="1"/>
</dbReference>
<name>A0A453EQK0_AEGTS</name>
<dbReference type="Proteomes" id="UP000015105">
    <property type="component" value="Chromosome 3D"/>
</dbReference>
<dbReference type="Gramene" id="AET3Gv20424100.18">
    <property type="protein sequence ID" value="AET3Gv20424100.18"/>
    <property type="gene ID" value="AET3Gv20424100"/>
</dbReference>
<dbReference type="PANTHER" id="PTHR45181">
    <property type="entry name" value="HEAT SHOCK PROTEIN DNAJ WITH TETRATRICOPEPTIDE REPEAT-CONTAINING PROTEIN"/>
    <property type="match status" value="1"/>
</dbReference>